<dbReference type="FunFam" id="2.10.110.10:FF:000069">
    <property type="entry name" value="Uncharacterized protein, isoform Z"/>
    <property type="match status" value="1"/>
</dbReference>
<feature type="domain" description="LIM zinc-binding" evidence="8">
    <location>
        <begin position="378"/>
        <end position="427"/>
    </location>
</feature>
<feature type="compositionally biased region" description="Polar residues" evidence="7">
    <location>
        <begin position="195"/>
        <end position="210"/>
    </location>
</feature>
<feature type="non-terminal residue" evidence="10">
    <location>
        <position position="1"/>
    </location>
</feature>
<dbReference type="GO" id="GO:0051371">
    <property type="term" value="F:muscle alpha-actinin binding"/>
    <property type="evidence" value="ECO:0007669"/>
    <property type="project" value="TreeGrafter"/>
</dbReference>
<dbReference type="PANTHER" id="PTHR24214">
    <property type="entry name" value="PDZ AND LIM DOMAIN PROTEIN ZASP"/>
    <property type="match status" value="1"/>
</dbReference>
<dbReference type="SUPFAM" id="SSF50156">
    <property type="entry name" value="PDZ domain-like"/>
    <property type="match status" value="1"/>
</dbReference>
<dbReference type="Pfam" id="PF00595">
    <property type="entry name" value="PDZ"/>
    <property type="match status" value="1"/>
</dbReference>
<dbReference type="Gene3D" id="2.10.110.10">
    <property type="entry name" value="Cysteine Rich Protein"/>
    <property type="match status" value="3"/>
</dbReference>
<name>A0A3M7QTS6_BRAPC</name>
<feature type="domain" description="PDZ" evidence="9">
    <location>
        <begin position="39"/>
        <end position="122"/>
    </location>
</feature>
<dbReference type="GO" id="GO:0001725">
    <property type="term" value="C:stress fiber"/>
    <property type="evidence" value="ECO:0007669"/>
    <property type="project" value="TreeGrafter"/>
</dbReference>
<dbReference type="SMART" id="SM00735">
    <property type="entry name" value="ZM"/>
    <property type="match status" value="1"/>
</dbReference>
<dbReference type="GO" id="GO:0005737">
    <property type="term" value="C:cytoplasm"/>
    <property type="evidence" value="ECO:0007669"/>
    <property type="project" value="UniProtKB-SubCell"/>
</dbReference>
<dbReference type="Pfam" id="PF00412">
    <property type="entry name" value="LIM"/>
    <property type="match status" value="3"/>
</dbReference>
<dbReference type="GO" id="GO:0005912">
    <property type="term" value="C:adherens junction"/>
    <property type="evidence" value="ECO:0007669"/>
    <property type="project" value="TreeGrafter"/>
</dbReference>
<dbReference type="FunFam" id="2.30.42.10:FF:000055">
    <property type="entry name" value="PDZ and LIM domain protein 3"/>
    <property type="match status" value="1"/>
</dbReference>
<dbReference type="InterPro" id="IPR001478">
    <property type="entry name" value="PDZ"/>
</dbReference>
<dbReference type="GO" id="GO:0031941">
    <property type="term" value="C:filamentous actin"/>
    <property type="evidence" value="ECO:0007669"/>
    <property type="project" value="TreeGrafter"/>
</dbReference>
<evidence type="ECO:0000256" key="3">
    <source>
        <dbReference type="ARBA" id="ARBA00022723"/>
    </source>
</evidence>
<dbReference type="SMART" id="SM00228">
    <property type="entry name" value="PDZ"/>
    <property type="match status" value="1"/>
</dbReference>
<dbReference type="PROSITE" id="PS50023">
    <property type="entry name" value="LIM_DOMAIN_2"/>
    <property type="match status" value="2"/>
</dbReference>
<proteinExistence type="predicted"/>
<keyword evidence="4 6" id="KW-0862">Zinc</keyword>
<dbReference type="PANTHER" id="PTHR24214:SF38">
    <property type="entry name" value="PDZ AND LIM DOMAIN PROTEIN ZASP-RELATED"/>
    <property type="match status" value="1"/>
</dbReference>
<dbReference type="AlphaFoldDB" id="A0A3M7QTS6"/>
<dbReference type="InterPro" id="IPR001781">
    <property type="entry name" value="Znf_LIM"/>
</dbReference>
<dbReference type="InterPro" id="IPR036034">
    <property type="entry name" value="PDZ_sf"/>
</dbReference>
<dbReference type="EMBL" id="REGN01005163">
    <property type="protein sequence ID" value="RNA14514.1"/>
    <property type="molecule type" value="Genomic_DNA"/>
</dbReference>
<dbReference type="SUPFAM" id="SSF57716">
    <property type="entry name" value="Glucocorticoid receptor-like (DNA-binding domain)"/>
    <property type="match status" value="3"/>
</dbReference>
<feature type="non-terminal residue" evidence="10">
    <location>
        <position position="427"/>
    </location>
</feature>
<dbReference type="OrthoDB" id="5911912at2759"/>
<evidence type="ECO:0000313" key="10">
    <source>
        <dbReference type="EMBL" id="RNA14514.1"/>
    </source>
</evidence>
<evidence type="ECO:0000256" key="5">
    <source>
        <dbReference type="ARBA" id="ARBA00023038"/>
    </source>
</evidence>
<dbReference type="Gene3D" id="2.30.42.10">
    <property type="match status" value="1"/>
</dbReference>
<protein>
    <submittedName>
        <fullName evidence="10">PDZ and LIM domain 5-like isoform X3</fullName>
    </submittedName>
</protein>
<dbReference type="CDD" id="cd23068">
    <property type="entry name" value="PDZ_ZASP52-like"/>
    <property type="match status" value="1"/>
</dbReference>
<dbReference type="GO" id="GO:0046872">
    <property type="term" value="F:metal ion binding"/>
    <property type="evidence" value="ECO:0007669"/>
    <property type="project" value="UniProtKB-KW"/>
</dbReference>
<sequence>APKSLNTNQSLQHFASIRTSLNCSFCRAKTWKMSVQVLNIKLQRSDAGVSWGFVIQGGKEFHSPFVIQKVHPNSLADQASVKPGDYILRIGSHMVENYMHSQAREAITAQGNHLELTIQRGAAPRSEDYAFNFAFPQHRLMNQDNNFNRVPSSSPQVGIQMNNNKALLTQSYNSPMGLYSNQNIAETLVTTMKNPSSPTTQYKPYQQPSKAMSPVKPYQSNNYQQPSFKPNSHGMPGAVNRGHKGSAIFNNHNHGPNQPQCASCFQIIRGPFISAVGKIWCPNHFICANQSCCMSLIDVGFVEENGKLYCEKDYADFLAPKCHKCHNTILAECCSALDKTYHPECFCCANKQKIGSGSFHIEDGMVYCERDFSALFSVKCSGCQFPIEAGDKFLEAINEKWHVECFICSKCNVPLSGGFAVKGGKPY</sequence>
<keyword evidence="5 6" id="KW-0440">LIM domain</keyword>
<dbReference type="GO" id="GO:0061061">
    <property type="term" value="P:muscle structure development"/>
    <property type="evidence" value="ECO:0007669"/>
    <property type="project" value="TreeGrafter"/>
</dbReference>
<evidence type="ECO:0000256" key="6">
    <source>
        <dbReference type="PROSITE-ProRule" id="PRU00125"/>
    </source>
</evidence>
<dbReference type="InterPro" id="IPR006643">
    <property type="entry name" value="Zasp-like_motif"/>
</dbReference>
<keyword evidence="11" id="KW-1185">Reference proteome</keyword>
<dbReference type="PROSITE" id="PS00478">
    <property type="entry name" value="LIM_DOMAIN_1"/>
    <property type="match status" value="1"/>
</dbReference>
<dbReference type="GO" id="GO:0030036">
    <property type="term" value="P:actin cytoskeleton organization"/>
    <property type="evidence" value="ECO:0007669"/>
    <property type="project" value="TreeGrafter"/>
</dbReference>
<evidence type="ECO:0000256" key="1">
    <source>
        <dbReference type="ARBA" id="ARBA00004496"/>
    </source>
</evidence>
<dbReference type="InterPro" id="IPR050604">
    <property type="entry name" value="PDZ-LIM_domain"/>
</dbReference>
<evidence type="ECO:0000259" key="9">
    <source>
        <dbReference type="PROSITE" id="PS50106"/>
    </source>
</evidence>
<evidence type="ECO:0000256" key="4">
    <source>
        <dbReference type="ARBA" id="ARBA00022833"/>
    </source>
</evidence>
<gene>
    <name evidence="10" type="ORF">BpHYR1_043987</name>
</gene>
<dbReference type="Proteomes" id="UP000276133">
    <property type="component" value="Unassembled WGS sequence"/>
</dbReference>
<keyword evidence="3 6" id="KW-0479">Metal-binding</keyword>
<organism evidence="10 11">
    <name type="scientific">Brachionus plicatilis</name>
    <name type="common">Marine rotifer</name>
    <name type="synonym">Brachionus muelleri</name>
    <dbReference type="NCBI Taxonomy" id="10195"/>
    <lineage>
        <taxon>Eukaryota</taxon>
        <taxon>Metazoa</taxon>
        <taxon>Spiralia</taxon>
        <taxon>Gnathifera</taxon>
        <taxon>Rotifera</taxon>
        <taxon>Eurotatoria</taxon>
        <taxon>Monogononta</taxon>
        <taxon>Pseudotrocha</taxon>
        <taxon>Ploima</taxon>
        <taxon>Brachionidae</taxon>
        <taxon>Brachionus</taxon>
    </lineage>
</organism>
<feature type="region of interest" description="Disordered" evidence="7">
    <location>
        <begin position="195"/>
        <end position="217"/>
    </location>
</feature>
<reference evidence="10 11" key="1">
    <citation type="journal article" date="2018" name="Sci. Rep.">
        <title>Genomic signatures of local adaptation to the degree of environmental predictability in rotifers.</title>
        <authorList>
            <person name="Franch-Gras L."/>
            <person name="Hahn C."/>
            <person name="Garcia-Roger E.M."/>
            <person name="Carmona M.J."/>
            <person name="Serra M."/>
            <person name="Gomez A."/>
        </authorList>
    </citation>
    <scope>NUCLEOTIDE SEQUENCE [LARGE SCALE GENOMIC DNA]</scope>
    <source>
        <strain evidence="10">HYR1</strain>
    </source>
</reference>
<evidence type="ECO:0000259" key="8">
    <source>
        <dbReference type="PROSITE" id="PS50023"/>
    </source>
</evidence>
<dbReference type="PROSITE" id="PS50106">
    <property type="entry name" value="PDZ"/>
    <property type="match status" value="1"/>
</dbReference>
<evidence type="ECO:0000256" key="7">
    <source>
        <dbReference type="SAM" id="MobiDB-lite"/>
    </source>
</evidence>
<dbReference type="GO" id="GO:0003779">
    <property type="term" value="F:actin binding"/>
    <property type="evidence" value="ECO:0007669"/>
    <property type="project" value="TreeGrafter"/>
</dbReference>
<comment type="caution">
    <text evidence="10">The sequence shown here is derived from an EMBL/GenBank/DDBJ whole genome shotgun (WGS) entry which is preliminary data.</text>
</comment>
<accession>A0A3M7QTS6</accession>
<comment type="subcellular location">
    <subcellularLocation>
        <location evidence="1">Cytoplasm</location>
    </subcellularLocation>
</comment>
<evidence type="ECO:0000313" key="11">
    <source>
        <dbReference type="Proteomes" id="UP000276133"/>
    </source>
</evidence>
<keyword evidence="2" id="KW-0963">Cytoplasm</keyword>
<feature type="domain" description="LIM zinc-binding" evidence="8">
    <location>
        <begin position="259"/>
        <end position="320"/>
    </location>
</feature>
<dbReference type="SMART" id="SM00132">
    <property type="entry name" value="LIM"/>
    <property type="match status" value="3"/>
</dbReference>
<evidence type="ECO:0000256" key="2">
    <source>
        <dbReference type="ARBA" id="ARBA00022490"/>
    </source>
</evidence>